<dbReference type="EMBL" id="LVZM01023287">
    <property type="protein sequence ID" value="OUC40087.1"/>
    <property type="molecule type" value="Genomic_DNA"/>
</dbReference>
<protein>
    <submittedName>
        <fullName evidence="1">Uncharacterized protein</fullName>
    </submittedName>
</protein>
<name>A0A1Y3E8C4_9BILA</name>
<sequence length="170" mass="19260">MNSLLFSSTASGKRLSNNENNLAATICQTENASEFDEQANEACFQEIRLPDFSITNITNIFQALLGFVTLKNMLLERALNSFTRISISESLVSDYTLCNYVETTTTISQLEAKWNFFRSALMSETLRDVQLMRILTSLYFLGYTVTFSQTATLYNPAKKPIVIDDDCLQR</sequence>
<gene>
    <name evidence="1" type="ORF">D917_04350</name>
</gene>
<organism evidence="1 2">
    <name type="scientific">Trichinella nativa</name>
    <dbReference type="NCBI Taxonomy" id="6335"/>
    <lineage>
        <taxon>Eukaryota</taxon>
        <taxon>Metazoa</taxon>
        <taxon>Ecdysozoa</taxon>
        <taxon>Nematoda</taxon>
        <taxon>Enoplea</taxon>
        <taxon>Dorylaimia</taxon>
        <taxon>Trichinellida</taxon>
        <taxon>Trichinellidae</taxon>
        <taxon>Trichinella</taxon>
    </lineage>
</organism>
<evidence type="ECO:0000313" key="2">
    <source>
        <dbReference type="Proteomes" id="UP000243006"/>
    </source>
</evidence>
<dbReference type="Proteomes" id="UP000243006">
    <property type="component" value="Unassembled WGS sequence"/>
</dbReference>
<proteinExistence type="predicted"/>
<evidence type="ECO:0000313" key="1">
    <source>
        <dbReference type="EMBL" id="OUC40087.1"/>
    </source>
</evidence>
<dbReference type="AlphaFoldDB" id="A0A1Y3E8C4"/>
<comment type="caution">
    <text evidence="1">The sequence shown here is derived from an EMBL/GenBank/DDBJ whole genome shotgun (WGS) entry which is preliminary data.</text>
</comment>
<reference evidence="1 2" key="1">
    <citation type="submission" date="2015-04" db="EMBL/GenBank/DDBJ databases">
        <title>Draft genome of the roundworm Trichinella nativa.</title>
        <authorList>
            <person name="Mitreva M."/>
        </authorList>
    </citation>
    <scope>NUCLEOTIDE SEQUENCE [LARGE SCALE GENOMIC DNA]</scope>
    <source>
        <strain evidence="1 2">ISS45</strain>
    </source>
</reference>
<accession>A0A1Y3E8C4</accession>